<name>A0ABY7E8N8_MYAAR</name>
<organism evidence="1 2">
    <name type="scientific">Mya arenaria</name>
    <name type="common">Soft-shell clam</name>
    <dbReference type="NCBI Taxonomy" id="6604"/>
    <lineage>
        <taxon>Eukaryota</taxon>
        <taxon>Metazoa</taxon>
        <taxon>Spiralia</taxon>
        <taxon>Lophotrochozoa</taxon>
        <taxon>Mollusca</taxon>
        <taxon>Bivalvia</taxon>
        <taxon>Autobranchia</taxon>
        <taxon>Heteroconchia</taxon>
        <taxon>Euheterodonta</taxon>
        <taxon>Imparidentia</taxon>
        <taxon>Neoheterodontei</taxon>
        <taxon>Myida</taxon>
        <taxon>Myoidea</taxon>
        <taxon>Myidae</taxon>
        <taxon>Mya</taxon>
    </lineage>
</organism>
<dbReference type="Proteomes" id="UP001164746">
    <property type="component" value="Chromosome 5"/>
</dbReference>
<dbReference type="EMBL" id="CP111016">
    <property type="protein sequence ID" value="WAR05123.1"/>
    <property type="molecule type" value="Genomic_DNA"/>
</dbReference>
<sequence>MCSLLQGCVSSREVQGLSAGIACVYMEDCLSTVCCVQVPVINKNFEVSLEINVCENYMWLSVENFNTSILLYSTQFGSWKVFQFQGMTRLRYRLFDLYTDDKMVIDLKVQVCLSDGTNCDLDITVLDSFEFTKPLCGENNGFQLPGFLTMSKIHKSSVTFCLYVEQLDITIRDILSAIDYKDNNILSSRQEDIFLHMTNLAHFMTKTPCYVEEYNKFNGGWTNACSTASQFPILPEGNSCFLDESCKNVKCCVKIPFLSRNVQLSASIDTCTSDISIAIDDYHRTLSLSTDNIGIKHKFNLFEVFEIVYLLNQRLRFTQYQWPSHKKAADPNNIKITNQFILLRTNVKYLPSNGVFMVDMELKVCLQSNKCYIHTKLLDATRIPVPFCNYNFSLDSWASLHAISSISNMSKLEIDGLFEDLDIAQFYSGCSSRIAPATGQCEADLPLSSTNVNCYFEESCTNITCCVDLPLFKTSIQMNLEIRPCQFKALFTVGKLRRQIALVNRNEFEAVVVSLGGFMRSSLYIRDMSHEQTYVVDLSLDVCTDATHIYYSLVKDFNINAWMTERGLEFQTFTNVDTEMLMDRLQMSHILSAKTCPIQTLNGCSLHTSEAVQCSSSETCLNAECCVHSSEINQSFMFSYDIDICNFRATIQLENMQHTFDLLSYDFGTSQNISLFGMFSLRHKVLIPVDFSLSGWLEKMKYSMSTTQPDYLSKYLLDKLGISFFLKDEYNCPQHLASVWDTGSCKQLTHTLSILPDSVSCKLTTCSSAYCCYNSSVAKIPIQFYFIIDPCTLRLNIGLEKLTYNVSLLDYKYGNVEEIWIGGVFRLRFQMYKVVSPRKYVINMKFDVCWETDKCESIVLLNNNELSVEPCSYTSGFITPDFSLSSWKHENGIKPESIITENFKNQLIKTLGLTYFLLDSPCSEKKEDSQHCPLPLPFVDEQLEKTQCTLLSHCTGVRCCVTSLQTGLLFDVMLDVDPCEQTLTMQIERYQKRLSLNELEFGKNLQFWLNGVVRMSFNLLELRGDRSYVISLKISLCFEANSSCESDINILNETKIPKLKCQWGPGVQTVQDFSLTKWLNEMKLVQLSDVEDFVYEIVLTDIGIKEFLLESQCVTNQYPFIGGMNNECVAPKDVESLNGSVQCHIRKSCQMIECCATVDILKRNFYTYMSVDACNKTLTVGIEKYSYTISLVNYQFGTMEHFWLQKFTRMDFRIYNIETTSTLVVYLDLRYCLESDECVLKQTVVSQAQLPYMPCRTDEGFSIQGFSLNSWLSQNNLSDYNDIAPIQMLTLYEQLQLSNFLINDEDCKINHIQRINSGCLQATANTSDLMTCNQRSCLDLECCVNFSQLNHVFRFTVEIDNCAGNIHIALDRFAVDISLLDYSWQEEHHVNLKGVIRIS</sequence>
<gene>
    <name evidence="1" type="ORF">MAR_020492</name>
</gene>
<accession>A0ABY7E8N8</accession>
<protein>
    <submittedName>
        <fullName evidence="1">Uncharacterized protein</fullName>
    </submittedName>
</protein>
<evidence type="ECO:0000313" key="2">
    <source>
        <dbReference type="Proteomes" id="UP001164746"/>
    </source>
</evidence>
<reference evidence="1" key="1">
    <citation type="submission" date="2022-11" db="EMBL/GenBank/DDBJ databases">
        <title>Centuries of genome instability and evolution in soft-shell clam transmissible cancer (bioRxiv).</title>
        <authorList>
            <person name="Hart S.F.M."/>
            <person name="Yonemitsu M.A."/>
            <person name="Giersch R.M."/>
            <person name="Beal B.F."/>
            <person name="Arriagada G."/>
            <person name="Davis B.W."/>
            <person name="Ostrander E.A."/>
            <person name="Goff S.P."/>
            <person name="Metzger M.J."/>
        </authorList>
    </citation>
    <scope>NUCLEOTIDE SEQUENCE</scope>
    <source>
        <strain evidence="1">MELC-2E11</strain>
        <tissue evidence="1">Siphon/mantle</tissue>
    </source>
</reference>
<keyword evidence="2" id="KW-1185">Reference proteome</keyword>
<proteinExistence type="predicted"/>
<evidence type="ECO:0000313" key="1">
    <source>
        <dbReference type="EMBL" id="WAR05123.1"/>
    </source>
</evidence>